<comment type="caution">
    <text evidence="1">The sequence shown here is derived from an EMBL/GenBank/DDBJ whole genome shotgun (WGS) entry which is preliminary data.</text>
</comment>
<name>A0A4Q2DAA7_9AGAR</name>
<keyword evidence="2" id="KW-1185">Reference proteome</keyword>
<proteinExistence type="predicted"/>
<gene>
    <name evidence="1" type="ORF">EST38_g10587</name>
</gene>
<sequence length="269" mass="30821">MPPAELPSVHSVPVINNVTPVAHVHPAPTFVAECFVLPPDLELYRLAESRSFVSWVVLRRELFLRFLFESPLNLKFEKRYIDIFHKELDLTLIVHGVLAPYRESAPVWDCLDYFLAVILRKLPRHSASVGDLWLALQSGCFLDPSPLTYPEAMEKALSQWWQISDDGQVPNHSFADVRKCWRTWYDGTYILDPLRPVPEGDVRSAADLMSSVLSLLDEQTAFTSSHLDSLEQSLTRMIELQQRWDSVAYNGCAQPWKPIRLLDKASYIL</sequence>
<dbReference type="EMBL" id="SDEE01000573">
    <property type="protein sequence ID" value="RXW15265.1"/>
    <property type="molecule type" value="Genomic_DNA"/>
</dbReference>
<dbReference type="Proteomes" id="UP000290288">
    <property type="component" value="Unassembled WGS sequence"/>
</dbReference>
<accession>A0A4Q2DAA7</accession>
<protein>
    <submittedName>
        <fullName evidence="1">Uncharacterized protein</fullName>
    </submittedName>
</protein>
<evidence type="ECO:0000313" key="1">
    <source>
        <dbReference type="EMBL" id="RXW15265.1"/>
    </source>
</evidence>
<dbReference type="OrthoDB" id="3113549at2759"/>
<organism evidence="1 2">
    <name type="scientific">Candolleomyces aberdarensis</name>
    <dbReference type="NCBI Taxonomy" id="2316362"/>
    <lineage>
        <taxon>Eukaryota</taxon>
        <taxon>Fungi</taxon>
        <taxon>Dikarya</taxon>
        <taxon>Basidiomycota</taxon>
        <taxon>Agaricomycotina</taxon>
        <taxon>Agaricomycetes</taxon>
        <taxon>Agaricomycetidae</taxon>
        <taxon>Agaricales</taxon>
        <taxon>Agaricineae</taxon>
        <taxon>Psathyrellaceae</taxon>
        <taxon>Candolleomyces</taxon>
    </lineage>
</organism>
<dbReference type="AlphaFoldDB" id="A0A4Q2DAA7"/>
<evidence type="ECO:0000313" key="2">
    <source>
        <dbReference type="Proteomes" id="UP000290288"/>
    </source>
</evidence>
<reference evidence="1 2" key="1">
    <citation type="submission" date="2019-01" db="EMBL/GenBank/DDBJ databases">
        <title>Draft genome sequence of Psathyrella aberdarensis IHI B618.</title>
        <authorList>
            <person name="Buettner E."/>
            <person name="Kellner H."/>
        </authorList>
    </citation>
    <scope>NUCLEOTIDE SEQUENCE [LARGE SCALE GENOMIC DNA]</scope>
    <source>
        <strain evidence="1 2">IHI B618</strain>
    </source>
</reference>